<dbReference type="Pfam" id="PF03478">
    <property type="entry name" value="Beta-prop_KIB1-4"/>
    <property type="match status" value="1"/>
</dbReference>
<name>A0A9R1QDS8_TRITD</name>
<proteinExistence type="predicted"/>
<dbReference type="InterPro" id="IPR005174">
    <property type="entry name" value="KIB1-4_b-propeller"/>
</dbReference>
<evidence type="ECO:0000313" key="2">
    <source>
        <dbReference type="EMBL" id="VAH74045.1"/>
    </source>
</evidence>
<sequence>MQVFRSQDVVDYDPRADNATHVHYTDGIKIFKVETMAEKVMEINSLMDHVLLVGLNQSLCLSAEEYPQLKANTVYVADDHEYLNYYKNNRRDIAAFDLTYNSSEELVSPQLWSNWPTPIWITPSLTKWHPTLDRQ</sequence>
<feature type="domain" description="KIB1-4 beta-propeller" evidence="1">
    <location>
        <begin position="12"/>
        <end position="96"/>
    </location>
</feature>
<dbReference type="PANTHER" id="PTHR44586:SF20">
    <property type="entry name" value="F-BOX DOMAIN-CONTAINING PROTEIN"/>
    <property type="match status" value="1"/>
</dbReference>
<gene>
    <name evidence="2" type="ORF">TRITD_3Bv1G052220</name>
</gene>
<evidence type="ECO:0000259" key="1">
    <source>
        <dbReference type="Pfam" id="PF03478"/>
    </source>
</evidence>
<reference evidence="2 3" key="1">
    <citation type="submission" date="2017-09" db="EMBL/GenBank/DDBJ databases">
        <authorList>
            <consortium name="International Durum Wheat Genome Sequencing Consortium (IDWGSC)"/>
            <person name="Milanesi L."/>
        </authorList>
    </citation>
    <scope>NUCLEOTIDE SEQUENCE [LARGE SCALE GENOMIC DNA]</scope>
    <source>
        <strain evidence="3">cv. Svevo</strain>
    </source>
</reference>
<protein>
    <recommendedName>
        <fullName evidence="1">KIB1-4 beta-propeller domain-containing protein</fullName>
    </recommendedName>
</protein>
<dbReference type="Proteomes" id="UP000324705">
    <property type="component" value="Chromosome 3B"/>
</dbReference>
<dbReference type="AlphaFoldDB" id="A0A9R1QDS8"/>
<evidence type="ECO:0000313" key="3">
    <source>
        <dbReference type="Proteomes" id="UP000324705"/>
    </source>
</evidence>
<keyword evidence="3" id="KW-1185">Reference proteome</keyword>
<accession>A0A9R1QDS8</accession>
<organism evidence="2 3">
    <name type="scientific">Triticum turgidum subsp. durum</name>
    <name type="common">Durum wheat</name>
    <name type="synonym">Triticum durum</name>
    <dbReference type="NCBI Taxonomy" id="4567"/>
    <lineage>
        <taxon>Eukaryota</taxon>
        <taxon>Viridiplantae</taxon>
        <taxon>Streptophyta</taxon>
        <taxon>Embryophyta</taxon>
        <taxon>Tracheophyta</taxon>
        <taxon>Spermatophyta</taxon>
        <taxon>Magnoliopsida</taxon>
        <taxon>Liliopsida</taxon>
        <taxon>Poales</taxon>
        <taxon>Poaceae</taxon>
        <taxon>BOP clade</taxon>
        <taxon>Pooideae</taxon>
        <taxon>Triticodae</taxon>
        <taxon>Triticeae</taxon>
        <taxon>Triticinae</taxon>
        <taxon>Triticum</taxon>
    </lineage>
</organism>
<dbReference type="EMBL" id="LT934116">
    <property type="protein sequence ID" value="VAH74045.1"/>
    <property type="molecule type" value="Genomic_DNA"/>
</dbReference>
<dbReference type="PANTHER" id="PTHR44586">
    <property type="entry name" value="F-BOX DOMAIN CONTAINING PROTEIN, EXPRESSED"/>
    <property type="match status" value="1"/>
</dbReference>
<dbReference type="Gramene" id="TRITD3Bv1G052220.1">
    <property type="protein sequence ID" value="TRITD3Bv1G052220.1"/>
    <property type="gene ID" value="TRITD3Bv1G052220"/>
</dbReference>